<organism evidence="2 3">
    <name type="scientific">Amycolatopsis albispora</name>
    <dbReference type="NCBI Taxonomy" id="1804986"/>
    <lineage>
        <taxon>Bacteria</taxon>
        <taxon>Bacillati</taxon>
        <taxon>Actinomycetota</taxon>
        <taxon>Actinomycetes</taxon>
        <taxon>Pseudonocardiales</taxon>
        <taxon>Pseudonocardiaceae</taxon>
        <taxon>Amycolatopsis</taxon>
    </lineage>
</organism>
<accession>A0A344L3U4</accession>
<keyword evidence="3" id="KW-1185">Reference proteome</keyword>
<reference evidence="2 3" key="1">
    <citation type="submission" date="2016-04" db="EMBL/GenBank/DDBJ databases">
        <title>Complete genome sequence and analysis of deep-sea sediment isolate, Amycolatopsis sp. WP1.</title>
        <authorList>
            <person name="Wang H."/>
            <person name="Chen S."/>
            <person name="Wu Q."/>
        </authorList>
    </citation>
    <scope>NUCLEOTIDE SEQUENCE [LARGE SCALE GENOMIC DNA]</scope>
    <source>
        <strain evidence="2 3">WP1</strain>
    </source>
</reference>
<proteinExistence type="predicted"/>
<dbReference type="OrthoDB" id="3468737at2"/>
<dbReference type="AlphaFoldDB" id="A0A344L3U4"/>
<gene>
    <name evidence="2" type="ORF">A4R43_09405</name>
</gene>
<keyword evidence="1" id="KW-0732">Signal</keyword>
<evidence type="ECO:0000313" key="3">
    <source>
        <dbReference type="Proteomes" id="UP000250434"/>
    </source>
</evidence>
<dbReference type="KEGG" id="aab:A4R43_09405"/>
<evidence type="ECO:0000256" key="1">
    <source>
        <dbReference type="SAM" id="SignalP"/>
    </source>
</evidence>
<evidence type="ECO:0000313" key="2">
    <source>
        <dbReference type="EMBL" id="AXB42718.1"/>
    </source>
</evidence>
<feature type="signal peptide" evidence="1">
    <location>
        <begin position="1"/>
        <end position="18"/>
    </location>
</feature>
<dbReference type="EMBL" id="CP015163">
    <property type="protein sequence ID" value="AXB42718.1"/>
    <property type="molecule type" value="Genomic_DNA"/>
</dbReference>
<dbReference type="Proteomes" id="UP000250434">
    <property type="component" value="Chromosome"/>
</dbReference>
<sequence length="311" mass="30994">MAAAVAAAGILTAAPASASGPELRPGFVSPPVLTGGDGAVQTIVLSAPAPPGGTHVSLYGDLVYGHSTGRHAYVPAGATTVSFPFRTAAPATDVVRTLHAQVSGAPLVPVAEVTIRPADPATRAVTSLSYTKESLVVGETTQGTVTLAQPAPAGGLAVSLWSNTHYGPGVHVPPYVVVPEGSTTATFPLKATRAETPAVVSPSADLGTSRASRDVVVVPDRFALSDGLLLKPGTVTPGAIGIGRAPNPEGTTVRLHTDFPGVTVPSTVHIPPGSPGIAIPLTAAPSIPRGSQGTLTATWNGTTATTTFITG</sequence>
<feature type="chain" id="PRO_5016715976" evidence="1">
    <location>
        <begin position="19"/>
        <end position="311"/>
    </location>
</feature>
<name>A0A344L3U4_9PSEU</name>
<protein>
    <submittedName>
        <fullName evidence="2">Uncharacterized protein</fullName>
    </submittedName>
</protein>